<evidence type="ECO:0000313" key="4">
    <source>
        <dbReference type="Proteomes" id="UP000477488"/>
    </source>
</evidence>
<name>A0A6L5XHR5_9BACT</name>
<dbReference type="InterPro" id="IPR012347">
    <property type="entry name" value="Ferritin-like"/>
</dbReference>
<evidence type="ECO:0000256" key="1">
    <source>
        <dbReference type="SAM" id="SignalP"/>
    </source>
</evidence>
<dbReference type="PANTHER" id="PTHR36933">
    <property type="entry name" value="SLL0788 PROTEIN"/>
    <property type="match status" value="1"/>
</dbReference>
<gene>
    <name evidence="3" type="ORF">FYJ44_01390</name>
</gene>
<feature type="chain" id="PRO_5027048490" evidence="1">
    <location>
        <begin position="22"/>
        <end position="198"/>
    </location>
</feature>
<feature type="domain" description="DUF305" evidence="2">
    <location>
        <begin position="139"/>
        <end position="194"/>
    </location>
</feature>
<feature type="signal peptide" evidence="1">
    <location>
        <begin position="1"/>
        <end position="21"/>
    </location>
</feature>
<dbReference type="AlphaFoldDB" id="A0A6L5XHR5"/>
<dbReference type="Gene3D" id="1.20.1260.10">
    <property type="match status" value="2"/>
</dbReference>
<keyword evidence="1" id="KW-0732">Signal</keyword>
<evidence type="ECO:0000259" key="2">
    <source>
        <dbReference type="Pfam" id="PF03713"/>
    </source>
</evidence>
<dbReference type="Proteomes" id="UP000477488">
    <property type="component" value="Unassembled WGS sequence"/>
</dbReference>
<comment type="caution">
    <text evidence="3">The sequence shown here is derived from an EMBL/GenBank/DDBJ whole genome shotgun (WGS) entry which is preliminary data.</text>
</comment>
<feature type="domain" description="DUF305" evidence="2">
    <location>
        <begin position="52"/>
        <end position="133"/>
    </location>
</feature>
<sequence>MRNILYISLLFLLLAALPAQAAERNMGDHAMTPSDRMEAGQMMAHDQVAYSDRAYLSGMIAHHEGAVQMSEALLAAPKKQQDPQVAAWAGQIIKAQKGEIAQMKAWLKDVGGLDQHAYDAMRHEMQNMMHMYTSSNPNVQFVQQMLPHHGMAVTMTVPVLVHSQKADLLKLGQEIIEAQAAEMHAFRVWLNVRGDHNI</sequence>
<proteinExistence type="predicted"/>
<accession>A0A6L5XHR5</accession>
<dbReference type="PANTHER" id="PTHR36933:SF1">
    <property type="entry name" value="SLL0788 PROTEIN"/>
    <property type="match status" value="1"/>
</dbReference>
<protein>
    <submittedName>
        <fullName evidence="3">DUF305 domain-containing protein</fullName>
    </submittedName>
</protein>
<evidence type="ECO:0000313" key="3">
    <source>
        <dbReference type="EMBL" id="MSS26723.1"/>
    </source>
</evidence>
<dbReference type="InterPro" id="IPR005183">
    <property type="entry name" value="DUF305_CopM-like"/>
</dbReference>
<keyword evidence="4" id="KW-1185">Reference proteome</keyword>
<dbReference type="Pfam" id="PF03713">
    <property type="entry name" value="DUF305"/>
    <property type="match status" value="2"/>
</dbReference>
<reference evidence="3 4" key="1">
    <citation type="submission" date="2019-09" db="EMBL/GenBank/DDBJ databases">
        <title>In-depth cultivation of the pig gut microbiome towards novel bacterial diversity and tailored functional studies.</title>
        <authorList>
            <person name="Wylensek D."/>
            <person name="Hitch T.C.A."/>
            <person name="Clavel T."/>
        </authorList>
    </citation>
    <scope>NUCLEOTIDE SEQUENCE [LARGE SCALE GENOMIC DNA]</scope>
    <source>
        <strain evidence="3 4">PG-178-WT-4</strain>
    </source>
</reference>
<dbReference type="EMBL" id="VUMH01000001">
    <property type="protein sequence ID" value="MSS26723.1"/>
    <property type="molecule type" value="Genomic_DNA"/>
</dbReference>
<organism evidence="3 4">
    <name type="scientific">Desulfovibrio porci</name>
    <dbReference type="NCBI Taxonomy" id="2605782"/>
    <lineage>
        <taxon>Bacteria</taxon>
        <taxon>Pseudomonadati</taxon>
        <taxon>Thermodesulfobacteriota</taxon>
        <taxon>Desulfovibrionia</taxon>
        <taxon>Desulfovibrionales</taxon>
        <taxon>Desulfovibrionaceae</taxon>
        <taxon>Desulfovibrio</taxon>
    </lineage>
</organism>